<evidence type="ECO:0000313" key="1">
    <source>
        <dbReference type="EMBL" id="GLD71504.1"/>
    </source>
</evidence>
<dbReference type="Proteomes" id="UP001279410">
    <property type="component" value="Unassembled WGS sequence"/>
</dbReference>
<evidence type="ECO:0000313" key="2">
    <source>
        <dbReference type="Proteomes" id="UP001279410"/>
    </source>
</evidence>
<sequence length="338" mass="36987">MALFGCRQSPNEANLIDFNNEPLLTSRQEGGADALSINTFADCPRECRQEQALQGLLLFGRQSGIDYLQCRLDNSYSSVQQPQLWPDQPSPPEPCSILEMDGPPHNNPLMNSLLPGPPPQGVQLMPQSQIPSQLPPQDPGFALLPSSLNTTRRGNILSTCPFSGHMPHMETPTPEAPEMQPAQPISSSHKQITPQMDFYDHMANMAQGALRTTSESSHSLCGKSVATQLSNRPLHLRPFQLRNNPAKKRPKVKKDSRRDGSCCLALEPAAPRAVVLLSTYSPGKRVGVEALDQQPLEAAEEDIRGPPCLMAHSLGRQVHQQEVGSAPVVWVVSAQYQC</sequence>
<dbReference type="EMBL" id="BRZM01000621">
    <property type="protein sequence ID" value="GLD71504.1"/>
    <property type="molecule type" value="Genomic_DNA"/>
</dbReference>
<proteinExistence type="predicted"/>
<gene>
    <name evidence="1" type="ORF">AKAME5_002282600</name>
</gene>
<reference evidence="1" key="1">
    <citation type="submission" date="2022-08" db="EMBL/GenBank/DDBJ databases">
        <title>Genome sequencing of akame (Lates japonicus).</title>
        <authorList>
            <person name="Hashiguchi Y."/>
            <person name="Takahashi H."/>
        </authorList>
    </citation>
    <scope>NUCLEOTIDE SEQUENCE</scope>
    <source>
        <strain evidence="1">Kochi</strain>
    </source>
</reference>
<name>A0AAD3RI94_LATJO</name>
<keyword evidence="2" id="KW-1185">Reference proteome</keyword>
<organism evidence="1 2">
    <name type="scientific">Lates japonicus</name>
    <name type="common">Japanese lates</name>
    <dbReference type="NCBI Taxonomy" id="270547"/>
    <lineage>
        <taxon>Eukaryota</taxon>
        <taxon>Metazoa</taxon>
        <taxon>Chordata</taxon>
        <taxon>Craniata</taxon>
        <taxon>Vertebrata</taxon>
        <taxon>Euteleostomi</taxon>
        <taxon>Actinopterygii</taxon>
        <taxon>Neopterygii</taxon>
        <taxon>Teleostei</taxon>
        <taxon>Neoteleostei</taxon>
        <taxon>Acanthomorphata</taxon>
        <taxon>Carangaria</taxon>
        <taxon>Carangaria incertae sedis</taxon>
        <taxon>Centropomidae</taxon>
        <taxon>Lates</taxon>
    </lineage>
</organism>
<protein>
    <submittedName>
        <fullName evidence="1">Protein transport protein Sec16A isoform X1</fullName>
    </submittedName>
</protein>
<dbReference type="AlphaFoldDB" id="A0AAD3RI94"/>
<comment type="caution">
    <text evidence="1">The sequence shown here is derived from an EMBL/GenBank/DDBJ whole genome shotgun (WGS) entry which is preliminary data.</text>
</comment>
<accession>A0AAD3RI94</accession>